<organism evidence="1 2">
    <name type="scientific">Aegilops tauschii subsp. strangulata</name>
    <name type="common">Goatgrass</name>
    <dbReference type="NCBI Taxonomy" id="200361"/>
    <lineage>
        <taxon>Eukaryota</taxon>
        <taxon>Viridiplantae</taxon>
        <taxon>Streptophyta</taxon>
        <taxon>Embryophyta</taxon>
        <taxon>Tracheophyta</taxon>
        <taxon>Spermatophyta</taxon>
        <taxon>Magnoliopsida</taxon>
        <taxon>Liliopsida</taxon>
        <taxon>Poales</taxon>
        <taxon>Poaceae</taxon>
        <taxon>BOP clade</taxon>
        <taxon>Pooideae</taxon>
        <taxon>Triticodae</taxon>
        <taxon>Triticeae</taxon>
        <taxon>Triticinae</taxon>
        <taxon>Aegilops</taxon>
    </lineage>
</organism>
<proteinExistence type="predicted"/>
<reference evidence="1" key="5">
    <citation type="journal article" date="2021" name="G3 (Bethesda)">
        <title>Aegilops tauschii genome assembly Aet v5.0 features greater sequence contiguity and improved annotation.</title>
        <authorList>
            <person name="Wang L."/>
            <person name="Zhu T."/>
            <person name="Rodriguez J.C."/>
            <person name="Deal K.R."/>
            <person name="Dubcovsky J."/>
            <person name="McGuire P.E."/>
            <person name="Lux T."/>
            <person name="Spannagl M."/>
            <person name="Mayer K.F.X."/>
            <person name="Baldrich P."/>
            <person name="Meyers B.C."/>
            <person name="Huo N."/>
            <person name="Gu Y.Q."/>
            <person name="Zhou H."/>
            <person name="Devos K.M."/>
            <person name="Bennetzen J.L."/>
            <person name="Unver T."/>
            <person name="Budak H."/>
            <person name="Gulick P.J."/>
            <person name="Galiba G."/>
            <person name="Kalapos B."/>
            <person name="Nelson D.R."/>
            <person name="Li P."/>
            <person name="You F.M."/>
            <person name="Luo M.C."/>
            <person name="Dvorak J."/>
        </authorList>
    </citation>
    <scope>NUCLEOTIDE SEQUENCE [LARGE SCALE GENOMIC DNA]</scope>
    <source>
        <strain evidence="1">cv. AL8/78</strain>
    </source>
</reference>
<reference evidence="1" key="4">
    <citation type="submission" date="2019-03" db="UniProtKB">
        <authorList>
            <consortium name="EnsemblPlants"/>
        </authorList>
    </citation>
    <scope>IDENTIFICATION</scope>
</reference>
<evidence type="ECO:0000313" key="1">
    <source>
        <dbReference type="EnsemblPlants" id="AET6Gv20443600.3"/>
    </source>
</evidence>
<sequence length="41" mass="4703">MKYVTGGLKVAKSFGWRQAIMSTSSMILLDDLWNRSLQQIQ</sequence>
<reference evidence="2" key="2">
    <citation type="journal article" date="2017" name="Nat. Plants">
        <title>The Aegilops tauschii genome reveals multiple impacts of transposons.</title>
        <authorList>
            <person name="Zhao G."/>
            <person name="Zou C."/>
            <person name="Li K."/>
            <person name="Wang K."/>
            <person name="Li T."/>
            <person name="Gao L."/>
            <person name="Zhang X."/>
            <person name="Wang H."/>
            <person name="Yang Z."/>
            <person name="Liu X."/>
            <person name="Jiang W."/>
            <person name="Mao L."/>
            <person name="Kong X."/>
            <person name="Jiao Y."/>
            <person name="Jia J."/>
        </authorList>
    </citation>
    <scope>NUCLEOTIDE SEQUENCE [LARGE SCALE GENOMIC DNA]</scope>
    <source>
        <strain evidence="2">cv. AL8/78</strain>
    </source>
</reference>
<keyword evidence="2" id="KW-1185">Reference proteome</keyword>
<dbReference type="EnsemblPlants" id="AET6Gv20443600.3">
    <property type="protein sequence ID" value="AET6Gv20443600.3"/>
    <property type="gene ID" value="AET6Gv20443600"/>
</dbReference>
<reference evidence="2" key="1">
    <citation type="journal article" date="2014" name="Science">
        <title>Ancient hybridizations among the ancestral genomes of bread wheat.</title>
        <authorList>
            <consortium name="International Wheat Genome Sequencing Consortium,"/>
            <person name="Marcussen T."/>
            <person name="Sandve S.R."/>
            <person name="Heier L."/>
            <person name="Spannagl M."/>
            <person name="Pfeifer M."/>
            <person name="Jakobsen K.S."/>
            <person name="Wulff B.B."/>
            <person name="Steuernagel B."/>
            <person name="Mayer K.F."/>
            <person name="Olsen O.A."/>
        </authorList>
    </citation>
    <scope>NUCLEOTIDE SEQUENCE [LARGE SCALE GENOMIC DNA]</scope>
    <source>
        <strain evidence="2">cv. AL8/78</strain>
    </source>
</reference>
<dbReference type="Gramene" id="AET6Gv20443600.3">
    <property type="protein sequence ID" value="AET6Gv20443600.3"/>
    <property type="gene ID" value="AET6Gv20443600"/>
</dbReference>
<dbReference type="Proteomes" id="UP000015105">
    <property type="component" value="Chromosome 6D"/>
</dbReference>
<accession>A0A453NQ02</accession>
<dbReference type="AlphaFoldDB" id="A0A453NQ02"/>
<protein>
    <submittedName>
        <fullName evidence="1">Uncharacterized protein</fullName>
    </submittedName>
</protein>
<evidence type="ECO:0000313" key="2">
    <source>
        <dbReference type="Proteomes" id="UP000015105"/>
    </source>
</evidence>
<name>A0A453NQ02_AEGTS</name>
<reference evidence="1" key="3">
    <citation type="journal article" date="2017" name="Nature">
        <title>Genome sequence of the progenitor of the wheat D genome Aegilops tauschii.</title>
        <authorList>
            <person name="Luo M.C."/>
            <person name="Gu Y.Q."/>
            <person name="Puiu D."/>
            <person name="Wang H."/>
            <person name="Twardziok S.O."/>
            <person name="Deal K.R."/>
            <person name="Huo N."/>
            <person name="Zhu T."/>
            <person name="Wang L."/>
            <person name="Wang Y."/>
            <person name="McGuire P.E."/>
            <person name="Liu S."/>
            <person name="Long H."/>
            <person name="Ramasamy R.K."/>
            <person name="Rodriguez J.C."/>
            <person name="Van S.L."/>
            <person name="Yuan L."/>
            <person name="Wang Z."/>
            <person name="Xia Z."/>
            <person name="Xiao L."/>
            <person name="Anderson O.D."/>
            <person name="Ouyang S."/>
            <person name="Liang Y."/>
            <person name="Zimin A.V."/>
            <person name="Pertea G."/>
            <person name="Qi P."/>
            <person name="Bennetzen J.L."/>
            <person name="Dai X."/>
            <person name="Dawson M.W."/>
            <person name="Muller H.G."/>
            <person name="Kugler K."/>
            <person name="Rivarola-Duarte L."/>
            <person name="Spannagl M."/>
            <person name="Mayer K.F.X."/>
            <person name="Lu F.H."/>
            <person name="Bevan M.W."/>
            <person name="Leroy P."/>
            <person name="Li P."/>
            <person name="You F.M."/>
            <person name="Sun Q."/>
            <person name="Liu Z."/>
            <person name="Lyons E."/>
            <person name="Wicker T."/>
            <person name="Salzberg S.L."/>
            <person name="Devos K.M."/>
            <person name="Dvorak J."/>
        </authorList>
    </citation>
    <scope>NUCLEOTIDE SEQUENCE [LARGE SCALE GENOMIC DNA]</scope>
    <source>
        <strain evidence="1">cv. AL8/78</strain>
    </source>
</reference>